<dbReference type="PANTHER" id="PTHR43976:SF16">
    <property type="entry name" value="SHORT-CHAIN DEHYDROGENASE_REDUCTASE FAMILY PROTEIN"/>
    <property type="match status" value="1"/>
</dbReference>
<dbReference type="Pfam" id="PF00106">
    <property type="entry name" value="adh_short"/>
    <property type="match status" value="1"/>
</dbReference>
<accession>A0ABT0HR22</accession>
<reference evidence="4 5" key="1">
    <citation type="submission" date="2022-04" db="EMBL/GenBank/DDBJ databases">
        <title>Spirosoma sp. strain RP8 genome sequencing and assembly.</title>
        <authorList>
            <person name="Jung Y."/>
        </authorList>
    </citation>
    <scope>NUCLEOTIDE SEQUENCE [LARGE SCALE GENOMIC DNA]</scope>
    <source>
        <strain evidence="4 5">RP8</strain>
    </source>
</reference>
<dbReference type="Proteomes" id="UP001202180">
    <property type="component" value="Unassembled WGS sequence"/>
</dbReference>
<proteinExistence type="inferred from homology"/>
<organism evidence="4 5">
    <name type="scientific">Spirosoma liriopis</name>
    <dbReference type="NCBI Taxonomy" id="2937440"/>
    <lineage>
        <taxon>Bacteria</taxon>
        <taxon>Pseudomonadati</taxon>
        <taxon>Bacteroidota</taxon>
        <taxon>Cytophagia</taxon>
        <taxon>Cytophagales</taxon>
        <taxon>Cytophagaceae</taxon>
        <taxon>Spirosoma</taxon>
    </lineage>
</organism>
<name>A0ABT0HR22_9BACT</name>
<dbReference type="SUPFAM" id="SSF51735">
    <property type="entry name" value="NAD(P)-binding Rossmann-fold domains"/>
    <property type="match status" value="1"/>
</dbReference>
<protein>
    <submittedName>
        <fullName evidence="4">SDR family NAD(P)-dependent oxidoreductase</fullName>
    </submittedName>
</protein>
<dbReference type="EMBL" id="JALPRF010000004">
    <property type="protein sequence ID" value="MCK8494619.1"/>
    <property type="molecule type" value="Genomic_DNA"/>
</dbReference>
<dbReference type="PRINTS" id="PR00080">
    <property type="entry name" value="SDRFAMILY"/>
</dbReference>
<dbReference type="PROSITE" id="PS00061">
    <property type="entry name" value="ADH_SHORT"/>
    <property type="match status" value="1"/>
</dbReference>
<gene>
    <name evidence="4" type="ORF">M0L20_22315</name>
</gene>
<evidence type="ECO:0000313" key="5">
    <source>
        <dbReference type="Proteomes" id="UP001202180"/>
    </source>
</evidence>
<keyword evidence="5" id="KW-1185">Reference proteome</keyword>
<keyword evidence="2" id="KW-0560">Oxidoreductase</keyword>
<sequence>MLSVLVTGATSGIGLTIATKLHERGFKVFGTSRFPEKYQQKLPFPLLPLDITSEESVNRCVAAFSARSPVIDVLINNAGMLVSGSAEGTSLDEARQQLDANFWGTVMLTRAILPRMRQQRKGRIITIGSVAGLIGVPFQSYYAASKHAIEGFFKSLRFEVAPFNIDVSVIEPGFFKTNLEQTNEPARSTIPDYEVSQKNALRIFAKSIQKAPTPEPVAEVTLKVIQASRPRFSYHVGSEAKLLPLLQFMSYRFFEWGARRKFKSA</sequence>
<evidence type="ECO:0000256" key="3">
    <source>
        <dbReference type="RuleBase" id="RU000363"/>
    </source>
</evidence>
<dbReference type="PRINTS" id="PR00081">
    <property type="entry name" value="GDHRDH"/>
</dbReference>
<dbReference type="RefSeq" id="WP_248479177.1">
    <property type="nucleotide sequence ID" value="NZ_JALPRF010000004.1"/>
</dbReference>
<comment type="caution">
    <text evidence="4">The sequence shown here is derived from an EMBL/GenBank/DDBJ whole genome shotgun (WGS) entry which is preliminary data.</text>
</comment>
<dbReference type="InterPro" id="IPR036291">
    <property type="entry name" value="NAD(P)-bd_dom_sf"/>
</dbReference>
<dbReference type="PANTHER" id="PTHR43976">
    <property type="entry name" value="SHORT CHAIN DEHYDROGENASE"/>
    <property type="match status" value="1"/>
</dbReference>
<dbReference type="InterPro" id="IPR051911">
    <property type="entry name" value="SDR_oxidoreductase"/>
</dbReference>
<dbReference type="CDD" id="cd05374">
    <property type="entry name" value="17beta-HSD-like_SDR_c"/>
    <property type="match status" value="1"/>
</dbReference>
<comment type="similarity">
    <text evidence="1 3">Belongs to the short-chain dehydrogenases/reductases (SDR) family.</text>
</comment>
<dbReference type="Gene3D" id="3.40.50.720">
    <property type="entry name" value="NAD(P)-binding Rossmann-like Domain"/>
    <property type="match status" value="1"/>
</dbReference>
<evidence type="ECO:0000313" key="4">
    <source>
        <dbReference type="EMBL" id="MCK8494619.1"/>
    </source>
</evidence>
<evidence type="ECO:0000256" key="1">
    <source>
        <dbReference type="ARBA" id="ARBA00006484"/>
    </source>
</evidence>
<dbReference type="InterPro" id="IPR020904">
    <property type="entry name" value="Sc_DH/Rdtase_CS"/>
</dbReference>
<dbReference type="InterPro" id="IPR002347">
    <property type="entry name" value="SDR_fam"/>
</dbReference>
<evidence type="ECO:0000256" key="2">
    <source>
        <dbReference type="ARBA" id="ARBA00023002"/>
    </source>
</evidence>